<gene>
    <name evidence="1" type="ORF">NCTC13093_01500</name>
</gene>
<name>A0A2X0VBB1_9GAMM</name>
<dbReference type="Proteomes" id="UP000250086">
    <property type="component" value="Unassembled WGS sequence"/>
</dbReference>
<reference evidence="1 2" key="1">
    <citation type="submission" date="2018-06" db="EMBL/GenBank/DDBJ databases">
        <authorList>
            <consortium name="Pathogen Informatics"/>
            <person name="Doyle S."/>
        </authorList>
    </citation>
    <scope>NUCLEOTIDE SEQUENCE [LARGE SCALE GENOMIC DNA]</scope>
    <source>
        <strain evidence="1 2">NCTC13093</strain>
    </source>
</reference>
<protein>
    <submittedName>
        <fullName evidence="1">Uncharacterized protein</fullName>
    </submittedName>
</protein>
<dbReference type="AlphaFoldDB" id="A0A2X0VBB1"/>
<sequence>MVYQDGISVRAFAKLIKRSDTQVRRLMQAGKLTADDNKQLSPTINMKEWEAISKEETTKPTKITKTTEPKKPKQRTYKTDLNELFDLAEENPAQALNKAKALETIYKVEERQLSLDKEKGKLVEIETVKATFKDIAIKVRQEILAIPQRYAGRLEGRNEREIETMLEEALAEAMTKMQLDL</sequence>
<evidence type="ECO:0000313" key="2">
    <source>
        <dbReference type="Proteomes" id="UP000250086"/>
    </source>
</evidence>
<dbReference type="EMBL" id="UAPV01000001">
    <property type="protein sequence ID" value="SPT70095.1"/>
    <property type="molecule type" value="Genomic_DNA"/>
</dbReference>
<organism evidence="1 2">
    <name type="scientific">Anaerobiospirillum thomasii</name>
    <dbReference type="NCBI Taxonomy" id="179995"/>
    <lineage>
        <taxon>Bacteria</taxon>
        <taxon>Pseudomonadati</taxon>
        <taxon>Pseudomonadota</taxon>
        <taxon>Gammaproteobacteria</taxon>
        <taxon>Aeromonadales</taxon>
        <taxon>Succinivibrionaceae</taxon>
        <taxon>Anaerobiospirillum</taxon>
    </lineage>
</organism>
<accession>A0A2X0VBB1</accession>
<keyword evidence="2" id="KW-1185">Reference proteome</keyword>
<dbReference type="RefSeq" id="WP_113744209.1">
    <property type="nucleotide sequence ID" value="NZ_UAPU01000005.1"/>
</dbReference>
<proteinExistence type="predicted"/>
<evidence type="ECO:0000313" key="1">
    <source>
        <dbReference type="EMBL" id="SPT70095.1"/>
    </source>
</evidence>